<reference evidence="1 2" key="1">
    <citation type="submission" date="2019-03" db="EMBL/GenBank/DDBJ databases">
        <title>Single cell metagenomics reveals metabolic interactions within the superorganism composed of flagellate Streblomastix strix and complex community of Bacteroidetes bacteria on its surface.</title>
        <authorList>
            <person name="Treitli S.C."/>
            <person name="Kolisko M."/>
            <person name="Husnik F."/>
            <person name="Keeling P."/>
            <person name="Hampl V."/>
        </authorList>
    </citation>
    <scope>NUCLEOTIDE SEQUENCE [LARGE SCALE GENOMIC DNA]</scope>
    <source>
        <strain evidence="1">ST1C</strain>
    </source>
</reference>
<organism evidence="1 2">
    <name type="scientific">Streblomastix strix</name>
    <dbReference type="NCBI Taxonomy" id="222440"/>
    <lineage>
        <taxon>Eukaryota</taxon>
        <taxon>Metamonada</taxon>
        <taxon>Preaxostyla</taxon>
        <taxon>Oxymonadida</taxon>
        <taxon>Streblomastigidae</taxon>
        <taxon>Streblomastix</taxon>
    </lineage>
</organism>
<evidence type="ECO:0000313" key="1">
    <source>
        <dbReference type="EMBL" id="KAA6394212.1"/>
    </source>
</evidence>
<sequence length="66" mass="8030">MQILGSCELISEEDYCDMFEVKKEFVVLEVDEDDYEEEEDGQSNIDNEDYQFCNQFDVYENVEFWF</sequence>
<accession>A0A5J4WI06</accession>
<dbReference type="Proteomes" id="UP000324800">
    <property type="component" value="Unassembled WGS sequence"/>
</dbReference>
<dbReference type="AlphaFoldDB" id="A0A5J4WI06"/>
<proteinExistence type="predicted"/>
<comment type="caution">
    <text evidence="1">The sequence shown here is derived from an EMBL/GenBank/DDBJ whole genome shotgun (WGS) entry which is preliminary data.</text>
</comment>
<gene>
    <name evidence="1" type="ORF">EZS28_010261</name>
</gene>
<dbReference type="EMBL" id="SNRW01002006">
    <property type="protein sequence ID" value="KAA6394212.1"/>
    <property type="molecule type" value="Genomic_DNA"/>
</dbReference>
<protein>
    <submittedName>
        <fullName evidence="1">Uncharacterized protein</fullName>
    </submittedName>
</protein>
<evidence type="ECO:0000313" key="2">
    <source>
        <dbReference type="Proteomes" id="UP000324800"/>
    </source>
</evidence>
<name>A0A5J4WI06_9EUKA</name>